<feature type="transmembrane region" description="Helical" evidence="1">
    <location>
        <begin position="86"/>
        <end position="108"/>
    </location>
</feature>
<dbReference type="Proteomes" id="UP000235661">
    <property type="component" value="Unassembled WGS sequence"/>
</dbReference>
<sequence length="517" mass="60358">MNMRNKFYIIAFIIGLIFLLLNILTPETGDDWAYKYIFQQSPYASYTPIGNLADILESQYNHWYIQNGRFIPHFCLQTFSGVFGKGLFNIGNTIIFLAFLFLLLKLVSPIERKLTDTQKTHFFILSSSLIFLFFPDFKRCFLWMSGSFNYLWSGFFCLIFVSCMNSFTSKRKNSLDYVGLFILGLVCGWTHECIVLGLGVGYFVYYIFFLRHELTPNKLWLLIGFYLGVIFLVFAPGTINRGVSAIGTNVSVFSDYFTTLQSMVNLRLLPLLIIFLIILVCSKKLLLREFLYENIVWVVAILVSFVFIVLVKNTSARSRFGIELFSLILILKLTIRYPIKKYITWSLGCICFLLSALVIHICRNNYNNYQEELLQLQNPHTQYIITKKANFNRHLLRFVVSTPGGMSDVSYNSDFWANKAIAHAFKRKNAIFLPIEFVQDFVRNTNKYRQWHTLDELDFYAKRVDESVKFDELRMAIKRDKLKVEQYKKDQGCYPFSFVKIGNQDVMLVSKMIDLQK</sequence>
<dbReference type="AlphaFoldDB" id="A0A2N6Q5P3"/>
<protein>
    <recommendedName>
        <fullName evidence="4">Beta-carotene 15,15'-monooxygenase</fullName>
    </recommendedName>
</protein>
<keyword evidence="1" id="KW-1133">Transmembrane helix</keyword>
<feature type="transmembrane region" description="Helical" evidence="1">
    <location>
        <begin position="342"/>
        <end position="361"/>
    </location>
</feature>
<comment type="caution">
    <text evidence="2">The sequence shown here is derived from an EMBL/GenBank/DDBJ whole genome shotgun (WGS) entry which is preliminary data.</text>
</comment>
<name>A0A2N6Q5P3_9BACT</name>
<feature type="transmembrane region" description="Helical" evidence="1">
    <location>
        <begin position="149"/>
        <end position="168"/>
    </location>
</feature>
<reference evidence="2 3" key="1">
    <citation type="submission" date="2017-09" db="EMBL/GenBank/DDBJ databases">
        <title>Bacterial strain isolated from the female urinary microbiota.</title>
        <authorList>
            <person name="Thomas-White K."/>
            <person name="Kumar N."/>
            <person name="Forster S."/>
            <person name="Putonti C."/>
            <person name="Lawley T."/>
            <person name="Wolfe A.J."/>
        </authorList>
    </citation>
    <scope>NUCLEOTIDE SEQUENCE [LARGE SCALE GENOMIC DNA]</scope>
    <source>
        <strain evidence="2 3">UMB0818</strain>
    </source>
</reference>
<keyword evidence="1" id="KW-0812">Transmembrane</keyword>
<evidence type="ECO:0000313" key="2">
    <source>
        <dbReference type="EMBL" id="PMC10252.1"/>
    </source>
</evidence>
<dbReference type="EMBL" id="PNGI01000011">
    <property type="protein sequence ID" value="PMC10252.1"/>
    <property type="molecule type" value="Genomic_DNA"/>
</dbReference>
<keyword evidence="1" id="KW-0472">Membrane</keyword>
<feature type="transmembrane region" description="Helical" evidence="1">
    <location>
        <begin position="7"/>
        <end position="25"/>
    </location>
</feature>
<feature type="transmembrane region" description="Helical" evidence="1">
    <location>
        <begin position="219"/>
        <end position="235"/>
    </location>
</feature>
<dbReference type="InterPro" id="IPR045691">
    <property type="entry name" value="DUF6056"/>
</dbReference>
<accession>A0A2N6Q5P3</accession>
<dbReference type="Pfam" id="PF19528">
    <property type="entry name" value="DUF6056"/>
    <property type="match status" value="1"/>
</dbReference>
<evidence type="ECO:0000256" key="1">
    <source>
        <dbReference type="SAM" id="Phobius"/>
    </source>
</evidence>
<proteinExistence type="predicted"/>
<gene>
    <name evidence="2" type="ORF">CJ232_06240</name>
</gene>
<feature type="transmembrane region" description="Helical" evidence="1">
    <location>
        <begin position="264"/>
        <end position="282"/>
    </location>
</feature>
<organism evidence="2 3">
    <name type="scientific">Hoylesella timonensis</name>
    <dbReference type="NCBI Taxonomy" id="386414"/>
    <lineage>
        <taxon>Bacteria</taxon>
        <taxon>Pseudomonadati</taxon>
        <taxon>Bacteroidota</taxon>
        <taxon>Bacteroidia</taxon>
        <taxon>Bacteroidales</taxon>
        <taxon>Prevotellaceae</taxon>
        <taxon>Hoylesella</taxon>
    </lineage>
</organism>
<feature type="transmembrane region" description="Helical" evidence="1">
    <location>
        <begin position="294"/>
        <end position="311"/>
    </location>
</feature>
<evidence type="ECO:0000313" key="3">
    <source>
        <dbReference type="Proteomes" id="UP000235661"/>
    </source>
</evidence>
<evidence type="ECO:0008006" key="4">
    <source>
        <dbReference type="Google" id="ProtNLM"/>
    </source>
</evidence>
<feature type="transmembrane region" description="Helical" evidence="1">
    <location>
        <begin position="180"/>
        <end position="207"/>
    </location>
</feature>